<sequence>RRPHTPTPSFFFFSSPTSRAASSFPFPPSTPPPQPFSPSRLLFPSPSSCRRCNRTTTAAYPAADPLCAVVFLLCCSQATTSLPIELDATTVPAPASAIAAATVPRRATAVPGGGFLFPLLCSPELAAAVSSSSRRRVGECTRTVQAD</sequence>
<feature type="non-terminal residue" evidence="2">
    <location>
        <position position="147"/>
    </location>
</feature>
<feature type="compositionally biased region" description="Pro residues" evidence="1">
    <location>
        <begin position="25"/>
        <end position="36"/>
    </location>
</feature>
<reference evidence="2" key="2">
    <citation type="journal article" date="2023" name="Plants (Basel)">
        <title>Annotation of the Turnera subulata (Passifloraceae) Draft Genome Reveals the S-Locus Evolved after the Divergence of Turneroideae from Passifloroideae in a Stepwise Manner.</title>
        <authorList>
            <person name="Henning P.M."/>
            <person name="Roalson E.H."/>
            <person name="Mir W."/>
            <person name="McCubbin A.G."/>
            <person name="Shore J.S."/>
        </authorList>
    </citation>
    <scope>NUCLEOTIDE SEQUENCE</scope>
    <source>
        <strain evidence="2">F60SS</strain>
    </source>
</reference>
<accession>A0A9Q0FJN1</accession>
<feature type="compositionally biased region" description="Low complexity" evidence="1">
    <location>
        <begin position="7"/>
        <end position="24"/>
    </location>
</feature>
<name>A0A9Q0FJN1_9ROSI</name>
<feature type="region of interest" description="Disordered" evidence="1">
    <location>
        <begin position="1"/>
        <end position="38"/>
    </location>
</feature>
<comment type="caution">
    <text evidence="2">The sequence shown here is derived from an EMBL/GenBank/DDBJ whole genome shotgun (WGS) entry which is preliminary data.</text>
</comment>
<evidence type="ECO:0000313" key="2">
    <source>
        <dbReference type="EMBL" id="KAJ4831875.1"/>
    </source>
</evidence>
<evidence type="ECO:0000313" key="3">
    <source>
        <dbReference type="Proteomes" id="UP001141552"/>
    </source>
</evidence>
<evidence type="ECO:0000256" key="1">
    <source>
        <dbReference type="SAM" id="MobiDB-lite"/>
    </source>
</evidence>
<dbReference type="AlphaFoldDB" id="A0A9Q0FJN1"/>
<reference evidence="2" key="1">
    <citation type="submission" date="2022-02" db="EMBL/GenBank/DDBJ databases">
        <authorList>
            <person name="Henning P.M."/>
            <person name="McCubbin A.G."/>
            <person name="Shore J.S."/>
        </authorList>
    </citation>
    <scope>NUCLEOTIDE SEQUENCE</scope>
    <source>
        <strain evidence="2">F60SS</strain>
        <tissue evidence="2">Leaves</tissue>
    </source>
</reference>
<organism evidence="2 3">
    <name type="scientific">Turnera subulata</name>
    <dbReference type="NCBI Taxonomy" id="218843"/>
    <lineage>
        <taxon>Eukaryota</taxon>
        <taxon>Viridiplantae</taxon>
        <taxon>Streptophyta</taxon>
        <taxon>Embryophyta</taxon>
        <taxon>Tracheophyta</taxon>
        <taxon>Spermatophyta</taxon>
        <taxon>Magnoliopsida</taxon>
        <taxon>eudicotyledons</taxon>
        <taxon>Gunneridae</taxon>
        <taxon>Pentapetalae</taxon>
        <taxon>rosids</taxon>
        <taxon>fabids</taxon>
        <taxon>Malpighiales</taxon>
        <taxon>Passifloraceae</taxon>
        <taxon>Turnera</taxon>
    </lineage>
</organism>
<dbReference type="EMBL" id="JAKUCV010005265">
    <property type="protein sequence ID" value="KAJ4831875.1"/>
    <property type="molecule type" value="Genomic_DNA"/>
</dbReference>
<dbReference type="Proteomes" id="UP001141552">
    <property type="component" value="Unassembled WGS sequence"/>
</dbReference>
<gene>
    <name evidence="2" type="ORF">Tsubulata_042010</name>
</gene>
<keyword evidence="3" id="KW-1185">Reference proteome</keyword>
<proteinExistence type="predicted"/>
<protein>
    <submittedName>
        <fullName evidence="2">Uncharacterized protein</fullName>
    </submittedName>
</protein>